<comment type="function">
    <text evidence="3">NAD-dependent lysine deacetylase and desuccinylase that specifically removes acetyl and succinyl groups on target proteins. Modulates the activities of several proteins which are inactive in their acylated form.</text>
</comment>
<feature type="binding site" evidence="3">
    <location>
        <begin position="98"/>
        <end position="101"/>
    </location>
    <ligand>
        <name>NAD(+)</name>
        <dbReference type="ChEBI" id="CHEBI:57540"/>
    </ligand>
</feature>
<evidence type="ECO:0000256" key="1">
    <source>
        <dbReference type="ARBA" id="ARBA00022679"/>
    </source>
</evidence>
<keyword evidence="1" id="KW-0808">Transferase</keyword>
<name>A0A5B1CQV2_9BACT</name>
<dbReference type="PANTHER" id="PTHR11085:SF4">
    <property type="entry name" value="NAD-DEPENDENT PROTEIN DEACYLASE"/>
    <property type="match status" value="1"/>
</dbReference>
<evidence type="ECO:0000256" key="2">
    <source>
        <dbReference type="ARBA" id="ARBA00023027"/>
    </source>
</evidence>
<dbReference type="HAMAP" id="MF_01121">
    <property type="entry name" value="Sirtuin_ClassIII"/>
    <property type="match status" value="1"/>
</dbReference>
<keyword evidence="2 3" id="KW-0520">NAD</keyword>
<feature type="binding site" evidence="3">
    <location>
        <position position="55"/>
    </location>
    <ligand>
        <name>substrate</name>
    </ligand>
</feature>
<dbReference type="Proteomes" id="UP000322699">
    <property type="component" value="Unassembled WGS sequence"/>
</dbReference>
<dbReference type="GO" id="GO:0017136">
    <property type="term" value="F:histone deacetylase activity, NAD-dependent"/>
    <property type="evidence" value="ECO:0007669"/>
    <property type="project" value="TreeGrafter"/>
</dbReference>
<dbReference type="Gene3D" id="3.30.1600.10">
    <property type="entry name" value="SIR2/SIRT2 'Small Domain"/>
    <property type="match status" value="1"/>
</dbReference>
<feature type="active site" description="Proton acceptor" evidence="3">
    <location>
        <position position="116"/>
    </location>
</feature>
<keyword evidence="6" id="KW-0378">Hydrolase</keyword>
<dbReference type="SUPFAM" id="SSF52467">
    <property type="entry name" value="DHS-like NAD/FAD-binding domain"/>
    <property type="match status" value="1"/>
</dbReference>
<dbReference type="Gene3D" id="3.40.50.1220">
    <property type="entry name" value="TPP-binding domain"/>
    <property type="match status" value="1"/>
</dbReference>
<evidence type="ECO:0000259" key="5">
    <source>
        <dbReference type="PROSITE" id="PS50305"/>
    </source>
</evidence>
<dbReference type="Pfam" id="PF02146">
    <property type="entry name" value="SIR2"/>
    <property type="match status" value="1"/>
</dbReference>
<reference evidence="6 7" key="1">
    <citation type="submission" date="2019-08" db="EMBL/GenBank/DDBJ databases">
        <title>Deep-cultivation of Planctomycetes and their phenomic and genomic characterization uncovers novel biology.</title>
        <authorList>
            <person name="Wiegand S."/>
            <person name="Jogler M."/>
            <person name="Boedeker C."/>
            <person name="Pinto D."/>
            <person name="Vollmers J."/>
            <person name="Rivas-Marin E."/>
            <person name="Kohn T."/>
            <person name="Peeters S.H."/>
            <person name="Heuer A."/>
            <person name="Rast P."/>
            <person name="Oberbeckmann S."/>
            <person name="Bunk B."/>
            <person name="Jeske O."/>
            <person name="Meyerdierks A."/>
            <person name="Storesund J.E."/>
            <person name="Kallscheuer N."/>
            <person name="Luecker S."/>
            <person name="Lage O.M."/>
            <person name="Pohl T."/>
            <person name="Merkel B.J."/>
            <person name="Hornburger P."/>
            <person name="Mueller R.-W."/>
            <person name="Bruemmer F."/>
            <person name="Labrenz M."/>
            <person name="Spormann A.M."/>
            <person name="Op Den Camp H."/>
            <person name="Overmann J."/>
            <person name="Amann R."/>
            <person name="Jetten M.S.M."/>
            <person name="Mascher T."/>
            <person name="Medema M.H."/>
            <person name="Devos D.P."/>
            <person name="Kaster A.-K."/>
            <person name="Ovreas L."/>
            <person name="Rohde M."/>
            <person name="Galperin M.Y."/>
            <person name="Jogler C."/>
        </authorList>
    </citation>
    <scope>NUCLEOTIDE SEQUENCE [LARGE SCALE GENOMIC DNA]</scope>
    <source>
        <strain evidence="6 7">LF1</strain>
    </source>
</reference>
<feature type="binding site" evidence="3">
    <location>
        <begin position="8"/>
        <end position="27"/>
    </location>
    <ligand>
        <name>NAD(+)</name>
        <dbReference type="ChEBI" id="CHEBI:57540"/>
    </ligand>
</feature>
<keyword evidence="7" id="KW-1185">Reference proteome</keyword>
<dbReference type="PANTHER" id="PTHR11085">
    <property type="entry name" value="NAD-DEPENDENT PROTEIN DEACYLASE SIRTUIN-5, MITOCHONDRIAL-RELATED"/>
    <property type="match status" value="1"/>
</dbReference>
<dbReference type="CDD" id="cd01412">
    <property type="entry name" value="SIRT5_Af1_CobB"/>
    <property type="match status" value="1"/>
</dbReference>
<dbReference type="InterPro" id="IPR029035">
    <property type="entry name" value="DHS-like_NAD/FAD-binding_dom"/>
</dbReference>
<comment type="catalytic activity">
    <reaction evidence="3">
        <text>N(6)-acetyl-L-lysyl-[protein] + NAD(+) + H2O = 2''-O-acetyl-ADP-D-ribose + nicotinamide + L-lysyl-[protein]</text>
        <dbReference type="Rhea" id="RHEA:43636"/>
        <dbReference type="Rhea" id="RHEA-COMP:9752"/>
        <dbReference type="Rhea" id="RHEA-COMP:10731"/>
        <dbReference type="ChEBI" id="CHEBI:15377"/>
        <dbReference type="ChEBI" id="CHEBI:17154"/>
        <dbReference type="ChEBI" id="CHEBI:29969"/>
        <dbReference type="ChEBI" id="CHEBI:57540"/>
        <dbReference type="ChEBI" id="CHEBI:61930"/>
        <dbReference type="ChEBI" id="CHEBI:83767"/>
        <dbReference type="EC" id="2.3.1.286"/>
    </reaction>
</comment>
<sequence length="243" mass="26851">MNILILTGAGISAESGIPTFRDADGLWEGHAVEEVATPQGFARNPELVHQFYNERRRALLSETIQPNAAHVALADFERELLSDPRVSNQRCDFLLVTQNIDDLHARAGSQNVLPMHGELLKARCLYTEALFDWRDDLGTDTPHPDNPDDESMRGCLRPHVVWFGEMPIGLSKIEQAAANADVFIAIGTSGLVYPAAGIVQQTKPQCRKIEINLDDTPASAAFDETIRGRASEEVPRLLRELSN</sequence>
<dbReference type="OrthoDB" id="9800582at2"/>
<dbReference type="EC" id="2.3.1.286" evidence="3"/>
<protein>
    <recommendedName>
        <fullName evidence="3">NAD-dependent protein deacylase</fullName>
        <ecNumber evidence="3">2.3.1.286</ecNumber>
    </recommendedName>
    <alternativeName>
        <fullName evidence="3">Regulatory protein SIR2 homolog</fullName>
    </alternativeName>
</protein>
<dbReference type="InterPro" id="IPR027546">
    <property type="entry name" value="Sirtuin_class_III"/>
</dbReference>
<comment type="caution">
    <text evidence="6">The sequence shown here is derived from an EMBL/GenBank/DDBJ whole genome shotgun (WGS) entry which is preliminary data.</text>
</comment>
<dbReference type="PROSITE" id="PS50305">
    <property type="entry name" value="SIRTUIN"/>
    <property type="match status" value="1"/>
</dbReference>
<feature type="binding site" evidence="3">
    <location>
        <position position="230"/>
    </location>
    <ligand>
        <name>NAD(+)</name>
        <dbReference type="ChEBI" id="CHEBI:57540"/>
    </ligand>
</feature>
<dbReference type="InterPro" id="IPR026590">
    <property type="entry name" value="Ssirtuin_cat_dom"/>
</dbReference>
<dbReference type="AlphaFoldDB" id="A0A5B1CQV2"/>
<dbReference type="EMBL" id="VRLW01000001">
    <property type="protein sequence ID" value="KAA1261763.1"/>
    <property type="molecule type" value="Genomic_DNA"/>
</dbReference>
<dbReference type="GO" id="GO:0036054">
    <property type="term" value="F:protein-malonyllysine demalonylase activity"/>
    <property type="evidence" value="ECO:0007669"/>
    <property type="project" value="InterPro"/>
</dbReference>
<evidence type="ECO:0000256" key="3">
    <source>
        <dbReference type="HAMAP-Rule" id="MF_01121"/>
    </source>
</evidence>
<evidence type="ECO:0000313" key="7">
    <source>
        <dbReference type="Proteomes" id="UP000322699"/>
    </source>
</evidence>
<comment type="domain">
    <text evidence="3">2 residues (Tyr-52 and Arg-55) present in a large hydrophobic pocket are probably involved in substrate specificity. They are important for desuccinylation activity, but dispensable for deacetylation activity.</text>
</comment>
<dbReference type="InterPro" id="IPR050134">
    <property type="entry name" value="NAD-dep_sirtuin_deacylases"/>
</dbReference>
<comment type="caution">
    <text evidence="3 4">Lacks conserved residue(s) required for the propagation of feature annotation.</text>
</comment>
<comment type="catalytic activity">
    <reaction evidence="3">
        <text>N(6)-succinyl-L-lysyl-[protein] + NAD(+) + H2O = 2''-O-succinyl-ADP-D-ribose + nicotinamide + L-lysyl-[protein]</text>
        <dbReference type="Rhea" id="RHEA:47668"/>
        <dbReference type="Rhea" id="RHEA-COMP:9752"/>
        <dbReference type="Rhea" id="RHEA-COMP:11877"/>
        <dbReference type="ChEBI" id="CHEBI:15377"/>
        <dbReference type="ChEBI" id="CHEBI:17154"/>
        <dbReference type="ChEBI" id="CHEBI:29969"/>
        <dbReference type="ChEBI" id="CHEBI:57540"/>
        <dbReference type="ChEBI" id="CHEBI:87830"/>
        <dbReference type="ChEBI" id="CHEBI:87832"/>
    </reaction>
</comment>
<dbReference type="InterPro" id="IPR026591">
    <property type="entry name" value="Sirtuin_cat_small_dom_sf"/>
</dbReference>
<gene>
    <name evidence="3 6" type="primary">cobB</name>
    <name evidence="6" type="ORF">LF1_43230</name>
</gene>
<feature type="binding site" evidence="3">
    <location>
        <position position="52"/>
    </location>
    <ligand>
        <name>substrate</name>
    </ligand>
</feature>
<evidence type="ECO:0000256" key="4">
    <source>
        <dbReference type="PROSITE-ProRule" id="PRU00236"/>
    </source>
</evidence>
<comment type="subcellular location">
    <subcellularLocation>
        <location evidence="3">Cytoplasm</location>
    </subcellularLocation>
</comment>
<accession>A0A5B1CQV2</accession>
<feature type="binding site" evidence="3">
    <location>
        <begin position="187"/>
        <end position="189"/>
    </location>
    <ligand>
        <name>NAD(+)</name>
        <dbReference type="ChEBI" id="CHEBI:57540"/>
    </ligand>
</feature>
<dbReference type="GO" id="GO:0005737">
    <property type="term" value="C:cytoplasm"/>
    <property type="evidence" value="ECO:0007669"/>
    <property type="project" value="UniProtKB-SubCell"/>
</dbReference>
<evidence type="ECO:0000313" key="6">
    <source>
        <dbReference type="EMBL" id="KAA1261763.1"/>
    </source>
</evidence>
<organism evidence="6 7">
    <name type="scientific">Rubripirellula obstinata</name>
    <dbReference type="NCBI Taxonomy" id="406547"/>
    <lineage>
        <taxon>Bacteria</taxon>
        <taxon>Pseudomonadati</taxon>
        <taxon>Planctomycetota</taxon>
        <taxon>Planctomycetia</taxon>
        <taxon>Pirellulales</taxon>
        <taxon>Pirellulaceae</taxon>
        <taxon>Rubripirellula</taxon>
    </lineage>
</organism>
<dbReference type="RefSeq" id="WP_068260969.1">
    <property type="nucleotide sequence ID" value="NZ_LWSK01000021.1"/>
</dbReference>
<keyword evidence="3" id="KW-0963">Cytoplasm</keyword>
<comment type="similarity">
    <text evidence="3">Belongs to the sirtuin family. Class III subfamily.</text>
</comment>
<dbReference type="GO" id="GO:0070403">
    <property type="term" value="F:NAD+ binding"/>
    <property type="evidence" value="ECO:0007669"/>
    <property type="project" value="UniProtKB-UniRule"/>
</dbReference>
<dbReference type="InterPro" id="IPR003000">
    <property type="entry name" value="Sirtuin"/>
</dbReference>
<proteinExistence type="inferred from homology"/>
<dbReference type="GO" id="GO:0036055">
    <property type="term" value="F:protein-succinyllysine desuccinylase activity"/>
    <property type="evidence" value="ECO:0007669"/>
    <property type="project" value="UniProtKB-UniRule"/>
</dbReference>
<feature type="domain" description="Deacetylase sirtuin-type" evidence="5">
    <location>
        <begin position="1"/>
        <end position="243"/>
    </location>
</feature>